<dbReference type="Proteomes" id="UP001055879">
    <property type="component" value="Linkage Group LG01"/>
</dbReference>
<protein>
    <submittedName>
        <fullName evidence="1">Uncharacterized protein</fullName>
    </submittedName>
</protein>
<proteinExistence type="predicted"/>
<reference evidence="1 2" key="2">
    <citation type="journal article" date="2022" name="Mol. Ecol. Resour.">
        <title>The genomes of chicory, endive, great burdock and yacon provide insights into Asteraceae paleo-polyploidization history and plant inulin production.</title>
        <authorList>
            <person name="Fan W."/>
            <person name="Wang S."/>
            <person name="Wang H."/>
            <person name="Wang A."/>
            <person name="Jiang F."/>
            <person name="Liu H."/>
            <person name="Zhao H."/>
            <person name="Xu D."/>
            <person name="Zhang Y."/>
        </authorList>
    </citation>
    <scope>NUCLEOTIDE SEQUENCE [LARGE SCALE GENOMIC DNA]</scope>
    <source>
        <strain evidence="2">cv. Niubang</strain>
    </source>
</reference>
<evidence type="ECO:0000313" key="2">
    <source>
        <dbReference type="Proteomes" id="UP001055879"/>
    </source>
</evidence>
<reference evidence="2" key="1">
    <citation type="journal article" date="2022" name="Mol. Ecol. Resour.">
        <title>The genomes of chicory, endive, great burdock and yacon provide insights into Asteraceae palaeo-polyploidization history and plant inulin production.</title>
        <authorList>
            <person name="Fan W."/>
            <person name="Wang S."/>
            <person name="Wang H."/>
            <person name="Wang A."/>
            <person name="Jiang F."/>
            <person name="Liu H."/>
            <person name="Zhao H."/>
            <person name="Xu D."/>
            <person name="Zhang Y."/>
        </authorList>
    </citation>
    <scope>NUCLEOTIDE SEQUENCE [LARGE SCALE GENOMIC DNA]</scope>
    <source>
        <strain evidence="2">cv. Niubang</strain>
    </source>
</reference>
<dbReference type="EMBL" id="CM042047">
    <property type="protein sequence ID" value="KAI3772896.1"/>
    <property type="molecule type" value="Genomic_DNA"/>
</dbReference>
<gene>
    <name evidence="1" type="ORF">L6452_04090</name>
</gene>
<comment type="caution">
    <text evidence="1">The sequence shown here is derived from an EMBL/GenBank/DDBJ whole genome shotgun (WGS) entry which is preliminary data.</text>
</comment>
<evidence type="ECO:0000313" key="1">
    <source>
        <dbReference type="EMBL" id="KAI3772896.1"/>
    </source>
</evidence>
<accession>A0ACB9FPH7</accession>
<sequence>MVMRSAGNIFASQFCYAHLIGFNQIRRISMESKRVDSVQQTITSFFRACKDTPSVAKIHALLIISGYIDSGSCNTQLIGSYARTGDIEFAHKVFDKIPKRGVDAWNAMIIGYSRNDSHREVINLYRELNLEGVRPDSSTFTVALKACTSMMNLEMGEEIRKQAIDCGYEDDVFVASSLLNLYAKCGKMNEAMRVFEKMPRRDVVSWTTMITGFAQSGRGGEAIDVYRLMQREDMEGDRIAILGLIQACANVNNTRISLSVHGYLIRRHLLPIDVVVQTSLVDMHAKNGNLELASRVFRSMYYKNIVAWSALISGCTLNGCAGNAFDLLVEMQSLGFKPDIASIVGALLACSQIGSLKLARLLHGYVIKMLVFNQVLGTALIDAYSKCGSLSYARNLFDKIPFKDVVLWNAMIASYGNHGHGNEALSVFHKMLEANSKPDLTTFTSLLSALSHAGLVEQGRLWFKLMVQEYNIEPTSKHYACMADLLARGGHVEEAYNLIGLMKTEPGLAFWVALLSGCHNHGKFLIGEMVTKKILELNPDANTGIYALISNFYAKARKWDEVAEVRNTMKRSGTKKVPGNSVVEVNGKLHAFRMEEKSHFQYQEILKILDMLDLEMTSTEEQM</sequence>
<keyword evidence="2" id="KW-1185">Reference proteome</keyword>
<name>A0ACB9FPH7_ARCLA</name>
<organism evidence="1 2">
    <name type="scientific">Arctium lappa</name>
    <name type="common">Greater burdock</name>
    <name type="synonym">Lappa major</name>
    <dbReference type="NCBI Taxonomy" id="4217"/>
    <lineage>
        <taxon>Eukaryota</taxon>
        <taxon>Viridiplantae</taxon>
        <taxon>Streptophyta</taxon>
        <taxon>Embryophyta</taxon>
        <taxon>Tracheophyta</taxon>
        <taxon>Spermatophyta</taxon>
        <taxon>Magnoliopsida</taxon>
        <taxon>eudicotyledons</taxon>
        <taxon>Gunneridae</taxon>
        <taxon>Pentapetalae</taxon>
        <taxon>asterids</taxon>
        <taxon>campanulids</taxon>
        <taxon>Asterales</taxon>
        <taxon>Asteraceae</taxon>
        <taxon>Carduoideae</taxon>
        <taxon>Cardueae</taxon>
        <taxon>Arctiinae</taxon>
        <taxon>Arctium</taxon>
    </lineage>
</organism>